<dbReference type="Proteomes" id="UP000094444">
    <property type="component" value="Unassembled WGS sequence"/>
</dbReference>
<comment type="similarity">
    <text evidence="3">Belongs to the mitochondrion-specific ribosomal protein mS38 family.</text>
</comment>
<evidence type="ECO:0000313" key="7">
    <source>
        <dbReference type="EMBL" id="POS73882.1"/>
    </source>
</evidence>
<reference evidence="7" key="1">
    <citation type="submission" date="2017-09" db="EMBL/GenBank/DDBJ databases">
        <title>Polyketide synthases of a Diaporthe helianthi virulent isolate.</title>
        <authorList>
            <person name="Baroncelli R."/>
        </authorList>
    </citation>
    <scope>NUCLEOTIDE SEQUENCE [LARGE SCALE GENOMIC DNA]</scope>
    <source>
        <strain evidence="7">7/96</strain>
    </source>
</reference>
<dbReference type="AlphaFoldDB" id="A0A2P5HUF4"/>
<evidence type="ECO:0000313" key="8">
    <source>
        <dbReference type="Proteomes" id="UP000094444"/>
    </source>
</evidence>
<dbReference type="PANTHER" id="PTHR32035:SF3">
    <property type="entry name" value="SMALL RIBOSOMAL SUBUNIT PROTEIN MS38"/>
    <property type="match status" value="1"/>
</dbReference>
<protein>
    <recommendedName>
        <fullName evidence="4">Small ribosomal subunit protein mS38</fullName>
    </recommendedName>
</protein>
<evidence type="ECO:0000256" key="1">
    <source>
        <dbReference type="ARBA" id="ARBA00004173"/>
    </source>
</evidence>
<feature type="region of interest" description="Disordered" evidence="5">
    <location>
        <begin position="42"/>
        <end position="105"/>
    </location>
</feature>
<dbReference type="InterPro" id="IPR013177">
    <property type="entry name" value="Ribosomal_mS38_C"/>
</dbReference>
<dbReference type="GO" id="GO:0005739">
    <property type="term" value="C:mitochondrion"/>
    <property type="evidence" value="ECO:0007669"/>
    <property type="project" value="UniProtKB-SubCell"/>
</dbReference>
<dbReference type="PANTHER" id="PTHR32035">
    <property type="entry name" value="AURORA KINASE A-INTERACTING PROTEIN"/>
    <property type="match status" value="1"/>
</dbReference>
<evidence type="ECO:0000256" key="4">
    <source>
        <dbReference type="ARBA" id="ARBA00035682"/>
    </source>
</evidence>
<gene>
    <name evidence="7" type="ORF">DHEL01_v207725</name>
</gene>
<dbReference type="OrthoDB" id="5364404at2759"/>
<comment type="caution">
    <text evidence="7">The sequence shown here is derived from an EMBL/GenBank/DDBJ whole genome shotgun (WGS) entry which is preliminary data.</text>
</comment>
<organism evidence="7 8">
    <name type="scientific">Diaporthe helianthi</name>
    <dbReference type="NCBI Taxonomy" id="158607"/>
    <lineage>
        <taxon>Eukaryota</taxon>
        <taxon>Fungi</taxon>
        <taxon>Dikarya</taxon>
        <taxon>Ascomycota</taxon>
        <taxon>Pezizomycotina</taxon>
        <taxon>Sordariomycetes</taxon>
        <taxon>Sordariomycetidae</taxon>
        <taxon>Diaporthales</taxon>
        <taxon>Diaporthaceae</taxon>
        <taxon>Diaporthe</taxon>
    </lineage>
</organism>
<feature type="compositionally biased region" description="Polar residues" evidence="5">
    <location>
        <begin position="62"/>
        <end position="73"/>
    </location>
</feature>
<accession>A0A2P5HUF4</accession>
<dbReference type="EMBL" id="MAVT02000718">
    <property type="protein sequence ID" value="POS73882.1"/>
    <property type="molecule type" value="Genomic_DNA"/>
</dbReference>
<comment type="subcellular location">
    <subcellularLocation>
        <location evidence="1">Mitochondrion</location>
    </subcellularLocation>
</comment>
<feature type="compositionally biased region" description="Basic residues" evidence="5">
    <location>
        <begin position="342"/>
        <end position="370"/>
    </location>
</feature>
<feature type="region of interest" description="Disordered" evidence="5">
    <location>
        <begin position="173"/>
        <end position="192"/>
    </location>
</feature>
<feature type="region of interest" description="Disordered" evidence="5">
    <location>
        <begin position="340"/>
        <end position="370"/>
    </location>
</feature>
<evidence type="ECO:0000256" key="5">
    <source>
        <dbReference type="SAM" id="MobiDB-lite"/>
    </source>
</evidence>
<dbReference type="STRING" id="158607.A0A2P5HUF4"/>
<evidence type="ECO:0000256" key="3">
    <source>
        <dbReference type="ARBA" id="ARBA00035647"/>
    </source>
</evidence>
<dbReference type="InParanoid" id="A0A2P5HUF4"/>
<sequence>MLPGSVRRVAAAAPHTPILSAIGSAAPRPAVANFTLACRPLSQRRYSSSKPSRDNDSGDLPVNQSVQPSNVSKTAGAKSSGEKRKRKAKESSEEQQLPRVPSTQSIPNESLALSSFFSLHRPISVTHSLPRIVSDDVFAAIFTQRSRASKASEVMSTISRTVQGIEQPMASLSVDSDVNNHGPESESAPRSFGVSAEAAVSVQVNSMTGSFLPFRPPPLPQPHSTTGSGTSAGRHAAGLATVIEEDQQTQTRVYRAVFTIEESTDAHGDVKILAHSPALLMEDPPQQQKQPKQQEEGPGRAPAAPKPMTFLERMALRQVRHAESRYQQQHWRSNNMLAISVKRQRKLKMKKKKYKKLQKRLRHEKRKLDR</sequence>
<feature type="domain" description="Ribosomal protein mS38 C-terminal" evidence="6">
    <location>
        <begin position="337"/>
        <end position="370"/>
    </location>
</feature>
<evidence type="ECO:0000259" key="6">
    <source>
        <dbReference type="SMART" id="SM01155"/>
    </source>
</evidence>
<dbReference type="SMART" id="SM01155">
    <property type="entry name" value="DUF1713"/>
    <property type="match status" value="1"/>
</dbReference>
<proteinExistence type="inferred from homology"/>
<keyword evidence="2" id="KW-0496">Mitochondrion</keyword>
<evidence type="ECO:0000256" key="2">
    <source>
        <dbReference type="ARBA" id="ARBA00023128"/>
    </source>
</evidence>
<name>A0A2P5HUF4_DIAHE</name>
<keyword evidence="8" id="KW-1185">Reference proteome</keyword>
<feature type="region of interest" description="Disordered" evidence="5">
    <location>
        <begin position="283"/>
        <end position="306"/>
    </location>
</feature>
<dbReference type="Pfam" id="PF08213">
    <property type="entry name" value="COX24_C"/>
    <property type="match status" value="1"/>
</dbReference>